<evidence type="ECO:0000256" key="20">
    <source>
        <dbReference type="ARBA" id="ARBA00043070"/>
    </source>
</evidence>
<dbReference type="EC" id="3.4.17.24" evidence="16"/>
<feature type="compositionally biased region" description="Gly residues" evidence="22">
    <location>
        <begin position="493"/>
        <end position="502"/>
    </location>
</feature>
<feature type="region of interest" description="Disordered" evidence="22">
    <location>
        <begin position="489"/>
        <end position="510"/>
    </location>
</feature>
<dbReference type="InterPro" id="IPR011989">
    <property type="entry name" value="ARM-like"/>
</dbReference>
<keyword evidence="14" id="KW-0539">Nucleus</keyword>
<name>A0A8C4ZXC5_GADMO</name>
<feature type="active site" description="Proton donor/acceptor" evidence="21">
    <location>
        <position position="1027"/>
    </location>
</feature>
<feature type="domain" description="Peptidase M14" evidence="23">
    <location>
        <begin position="774"/>
        <end position="1063"/>
    </location>
</feature>
<dbReference type="OMA" id="LEYNMPS"/>
<feature type="region of interest" description="Disordered" evidence="22">
    <location>
        <begin position="527"/>
        <end position="552"/>
    </location>
</feature>
<evidence type="ECO:0000256" key="2">
    <source>
        <dbReference type="ARBA" id="ARBA00004123"/>
    </source>
</evidence>
<dbReference type="Pfam" id="PF18027">
    <property type="entry name" value="Pepdidase_M14_N"/>
    <property type="match status" value="1"/>
</dbReference>
<dbReference type="AlphaFoldDB" id="A0A8C4ZXC5"/>
<dbReference type="PROSITE" id="PS52035">
    <property type="entry name" value="PEPTIDASE_M14"/>
    <property type="match status" value="1"/>
</dbReference>
<dbReference type="PANTHER" id="PTHR12756:SF24">
    <property type="entry name" value="CYTOSOLIC CARBOXYPEPTIDASE 1"/>
    <property type="match status" value="1"/>
</dbReference>
<dbReference type="Gene3D" id="1.25.10.10">
    <property type="entry name" value="Leucine-rich Repeat Variant"/>
    <property type="match status" value="1"/>
</dbReference>
<evidence type="ECO:0000256" key="17">
    <source>
        <dbReference type="ARBA" id="ARBA00029302"/>
    </source>
</evidence>
<dbReference type="SUPFAM" id="SSF48371">
    <property type="entry name" value="ARM repeat"/>
    <property type="match status" value="1"/>
</dbReference>
<sequence>MLLGQLERMSRESMMTEAEIARQLTAKILHLIQTQEKTKKEVMSKGSTGMEVILASLEVCGGRRVAVFVSKGGPAILLKLLISASKESPPSEELMLQLHSLLAKVGPKDRKFGVKARLTGALNVTVNLLKQNLLNSKLVLPCLQVLRVYSSNSVNAISLGKSGAVELMFKIVGPHTKKNTTLLKVALDTLGALLKSKTNARRAVDRGHVPLLLFAYQDWHRNDTRQRHMLIRKGLLASLRNITNIKCGRTAFIEADGMRVLYNTSNECLPVRTLDPLVNTSSLIMRKCFPKNRLPLPTIKSAFHYPLPHVPAGGPVAQIYSQMPGVDDVVDDSDEETEADMENDTENEEDEKDCRNDDIETDLSKLRPREIHSRPFEELRVYDKFFLELSEDFQVSGVPYGRTRVDPFKLGVDASTFTSTFHLRHKFYNIYNLYLTSLVHYIEKKKIHGLAKEGVAKEGVAPGPRPAPRGTGLEQELVRVLERVALEADSPLNGGGGGGGGVDEPPVNSTRHIHSPLLVGGIAAARRGGGGGSSAGGSDCGSEGPEEEGPLLEVPDTMVKGTASVPRYSEVAYPDYFGHVAPTFREPLLERAYGVQRAKIFQDIERLIHPNDILDKVVYDLDIPSGPVIADDGESLKFNSQFESGNLRKAIHVRQHEYDLVLNSDINSNHYHQWFYFEVSGMRVGTDYRFNIINCEKSNSQFNYGMQVLMYSVQEAIGGKPRWVRTGEDICYYKNHFSRSSIATGGQKGKSYYTMTFTMNFSHKDDVCYFAYHYPYTYSTLKMHLSKLEDLRSPQIYWRQDVLCETLAGNSCPLLTITAMPEATTNDHLCPFKNRPVIFLSARVHPGETNASWVMKGTLEFLMGSSQLAHSLREAYIFKIVPMLNPDGVINGNHRCSLSGEDLNRQWQNPSHELHPTIYHTKSLLQYLAHIQRAPLVFCDYHGHSRKKNVFMYGCSVKETVWQSNISTSSCDLHEDLGYRTLPKILSQMASAFSMGSCSFVVERSKESTARVVVWREIGVQRSYTMESTLCGCDQGKYKGLQIGTRELEEMGAQFCLALLRLKRLTSPLGLRTQQHFLDVESDLMETRAKVTSPTTYVMEEDEPSFQEEVDYSADSNDDDPDPDVEASNEPEDAALHLDTLSDCETANHKK</sequence>
<dbReference type="GO" id="GO:0033077">
    <property type="term" value="P:T cell differentiation in thymus"/>
    <property type="evidence" value="ECO:0007669"/>
    <property type="project" value="Ensembl"/>
</dbReference>
<dbReference type="InterPro" id="IPR000834">
    <property type="entry name" value="Peptidase_M14"/>
</dbReference>
<dbReference type="GeneTree" id="ENSGT00940000157707"/>
<dbReference type="SUPFAM" id="SSF53187">
    <property type="entry name" value="Zn-dependent exopeptidases"/>
    <property type="match status" value="1"/>
</dbReference>
<reference evidence="24" key="1">
    <citation type="submission" date="2025-08" db="UniProtKB">
        <authorList>
            <consortium name="Ensembl"/>
        </authorList>
    </citation>
    <scope>IDENTIFICATION</scope>
</reference>
<dbReference type="Gene3D" id="2.60.40.3120">
    <property type="match status" value="1"/>
</dbReference>
<evidence type="ECO:0000256" key="22">
    <source>
        <dbReference type="SAM" id="MobiDB-lite"/>
    </source>
</evidence>
<dbReference type="Pfam" id="PF00246">
    <property type="entry name" value="Peptidase_M14"/>
    <property type="match status" value="1"/>
</dbReference>
<protein>
    <recommendedName>
        <fullName evidence="18">Cytosolic carboxypeptidase 1</fullName>
        <ecNumber evidence="16">3.4.17.24</ecNumber>
    </recommendedName>
    <alternativeName>
        <fullName evidence="20">ATP/GTP-binding protein 1</fullName>
    </alternativeName>
    <alternativeName>
        <fullName evidence="19">Protein deglutamylase CCP1</fullName>
    </alternativeName>
</protein>
<evidence type="ECO:0000256" key="14">
    <source>
        <dbReference type="ARBA" id="ARBA00023242"/>
    </source>
</evidence>
<reference evidence="24" key="2">
    <citation type="submission" date="2025-09" db="UniProtKB">
        <authorList>
            <consortium name="Ensembl"/>
        </authorList>
    </citation>
    <scope>IDENTIFICATION</scope>
</reference>
<feature type="compositionally biased region" description="Acidic residues" evidence="22">
    <location>
        <begin position="328"/>
        <end position="351"/>
    </location>
</feature>
<keyword evidence="13" id="KW-0496">Mitochondrion</keyword>
<evidence type="ECO:0000256" key="15">
    <source>
        <dbReference type="ARBA" id="ARBA00024524"/>
    </source>
</evidence>
<evidence type="ECO:0000256" key="10">
    <source>
        <dbReference type="ARBA" id="ARBA00022801"/>
    </source>
</evidence>
<evidence type="ECO:0000256" key="7">
    <source>
        <dbReference type="ARBA" id="ARBA00022645"/>
    </source>
</evidence>
<dbReference type="GO" id="GO:0005739">
    <property type="term" value="C:mitochondrion"/>
    <property type="evidence" value="ECO:0007669"/>
    <property type="project" value="UniProtKB-SubCell"/>
</dbReference>
<dbReference type="Pfam" id="PF25571">
    <property type="entry name" value="TPR_CCP1_N"/>
    <property type="match status" value="1"/>
</dbReference>
<keyword evidence="25" id="KW-1185">Reference proteome</keyword>
<dbReference type="Proteomes" id="UP000694546">
    <property type="component" value="Chromosome 6"/>
</dbReference>
<dbReference type="Ensembl" id="ENSGMOT00000076942.1">
    <property type="protein sequence ID" value="ENSGMOP00000023305.1"/>
    <property type="gene ID" value="ENSGMOG00000009325.2"/>
</dbReference>
<keyword evidence="10" id="KW-0378">Hydrolase</keyword>
<evidence type="ECO:0000313" key="24">
    <source>
        <dbReference type="Ensembl" id="ENSGMOP00000023305.1"/>
    </source>
</evidence>
<comment type="similarity">
    <text evidence="5 21">Belongs to the peptidase M14 family.</text>
</comment>
<dbReference type="GO" id="GO:0006508">
    <property type="term" value="P:proteolysis"/>
    <property type="evidence" value="ECO:0007669"/>
    <property type="project" value="UniProtKB-KW"/>
</dbReference>
<evidence type="ECO:0000256" key="3">
    <source>
        <dbReference type="ARBA" id="ARBA00004173"/>
    </source>
</evidence>
<dbReference type="GO" id="GO:0005829">
    <property type="term" value="C:cytosol"/>
    <property type="evidence" value="ECO:0007669"/>
    <property type="project" value="UniProtKB-SubCell"/>
</dbReference>
<keyword evidence="8" id="KW-0645">Protease</keyword>
<dbReference type="InterPro" id="IPR033852">
    <property type="entry name" value="CBPC1/4"/>
</dbReference>
<feature type="region of interest" description="Disordered" evidence="22">
    <location>
        <begin position="1092"/>
        <end position="1151"/>
    </location>
</feature>
<feature type="compositionally biased region" description="Gly residues" evidence="22">
    <location>
        <begin position="527"/>
        <end position="539"/>
    </location>
</feature>
<comment type="subcellular location">
    <subcellularLocation>
        <location evidence="4">Cytoplasm</location>
        <location evidence="4">Cytosol</location>
    </subcellularLocation>
    <subcellularLocation>
        <location evidence="3">Mitochondrion</location>
    </subcellularLocation>
    <subcellularLocation>
        <location evidence="2">Nucleus</location>
    </subcellularLocation>
</comment>
<evidence type="ECO:0000256" key="19">
    <source>
        <dbReference type="ARBA" id="ARBA00043068"/>
    </source>
</evidence>
<gene>
    <name evidence="24" type="primary">AGTPBP1</name>
</gene>
<evidence type="ECO:0000256" key="12">
    <source>
        <dbReference type="ARBA" id="ARBA00023049"/>
    </source>
</evidence>
<dbReference type="GO" id="GO:0008270">
    <property type="term" value="F:zinc ion binding"/>
    <property type="evidence" value="ECO:0007669"/>
    <property type="project" value="InterPro"/>
</dbReference>
<evidence type="ECO:0000256" key="8">
    <source>
        <dbReference type="ARBA" id="ARBA00022670"/>
    </source>
</evidence>
<feature type="compositionally biased region" description="Acidic residues" evidence="22">
    <location>
        <begin position="1099"/>
        <end position="1133"/>
    </location>
</feature>
<keyword evidence="7" id="KW-0121">Carboxypeptidase</keyword>
<organism evidence="24 25">
    <name type="scientific">Gadus morhua</name>
    <name type="common">Atlantic cod</name>
    <dbReference type="NCBI Taxonomy" id="8049"/>
    <lineage>
        <taxon>Eukaryota</taxon>
        <taxon>Metazoa</taxon>
        <taxon>Chordata</taxon>
        <taxon>Craniata</taxon>
        <taxon>Vertebrata</taxon>
        <taxon>Euteleostomi</taxon>
        <taxon>Actinopterygii</taxon>
        <taxon>Neopterygii</taxon>
        <taxon>Teleostei</taxon>
        <taxon>Neoteleostei</taxon>
        <taxon>Acanthomorphata</taxon>
        <taxon>Zeiogadaria</taxon>
        <taxon>Gadariae</taxon>
        <taxon>Gadiformes</taxon>
        <taxon>Gadoidei</taxon>
        <taxon>Gadidae</taxon>
        <taxon>Gadus</taxon>
    </lineage>
</organism>
<evidence type="ECO:0000256" key="1">
    <source>
        <dbReference type="ARBA" id="ARBA00001947"/>
    </source>
</evidence>
<evidence type="ECO:0000313" key="25">
    <source>
        <dbReference type="Proteomes" id="UP000694546"/>
    </source>
</evidence>
<evidence type="ECO:0000256" key="11">
    <source>
        <dbReference type="ARBA" id="ARBA00022833"/>
    </source>
</evidence>
<dbReference type="GO" id="GO:0005634">
    <property type="term" value="C:nucleus"/>
    <property type="evidence" value="ECO:0007669"/>
    <property type="project" value="UniProtKB-SubCell"/>
</dbReference>
<keyword evidence="9" id="KW-0479">Metal-binding</keyword>
<evidence type="ECO:0000256" key="9">
    <source>
        <dbReference type="ARBA" id="ARBA00022723"/>
    </source>
</evidence>
<evidence type="ECO:0000256" key="16">
    <source>
        <dbReference type="ARBA" id="ARBA00026108"/>
    </source>
</evidence>
<evidence type="ECO:0000256" key="13">
    <source>
        <dbReference type="ARBA" id="ARBA00023128"/>
    </source>
</evidence>
<accession>A0A8C4ZXC5</accession>
<proteinExistence type="inferred from homology"/>
<dbReference type="PANTHER" id="PTHR12756">
    <property type="entry name" value="CYTOSOLIC CARBOXYPEPTIDASE"/>
    <property type="match status" value="1"/>
</dbReference>
<comment type="catalytic activity">
    <reaction evidence="17">
        <text>(L-glutamyl)(n+1)-gamma-L-glutamyl-L-glutamyl-[protein] + H2O = (L-glutamyl)(n)-gamma-L-glutamyl-L-glutamyl-[protein] + L-glutamate</text>
        <dbReference type="Rhea" id="RHEA:60004"/>
        <dbReference type="Rhea" id="RHEA-COMP:15519"/>
        <dbReference type="Rhea" id="RHEA-COMP:15675"/>
        <dbReference type="ChEBI" id="CHEBI:15377"/>
        <dbReference type="ChEBI" id="CHEBI:29985"/>
        <dbReference type="ChEBI" id="CHEBI:143623"/>
    </reaction>
    <physiologicalReaction direction="left-to-right" evidence="17">
        <dbReference type="Rhea" id="RHEA:60005"/>
    </physiologicalReaction>
</comment>
<dbReference type="Gene3D" id="3.40.630.10">
    <property type="entry name" value="Zn peptidases"/>
    <property type="match status" value="1"/>
</dbReference>
<feature type="region of interest" description="Disordered" evidence="22">
    <location>
        <begin position="327"/>
        <end position="359"/>
    </location>
</feature>
<dbReference type="CDD" id="cd06906">
    <property type="entry name" value="M14_Nna1"/>
    <property type="match status" value="1"/>
</dbReference>
<keyword evidence="11" id="KW-0862">Zinc</keyword>
<evidence type="ECO:0000256" key="18">
    <source>
        <dbReference type="ARBA" id="ARBA00041044"/>
    </source>
</evidence>
<comment type="cofactor">
    <cofactor evidence="1">
        <name>Zn(2+)</name>
        <dbReference type="ChEBI" id="CHEBI:29105"/>
    </cofactor>
</comment>
<dbReference type="GO" id="GO:0004181">
    <property type="term" value="F:metallocarboxypeptidase activity"/>
    <property type="evidence" value="ECO:0007669"/>
    <property type="project" value="InterPro"/>
</dbReference>
<keyword evidence="12" id="KW-0482">Metalloprotease</keyword>
<evidence type="ECO:0000256" key="21">
    <source>
        <dbReference type="PROSITE-ProRule" id="PRU01379"/>
    </source>
</evidence>
<evidence type="ECO:0000256" key="5">
    <source>
        <dbReference type="ARBA" id="ARBA00005988"/>
    </source>
</evidence>
<keyword evidence="6" id="KW-0963">Cytoplasm</keyword>
<dbReference type="GO" id="GO:0043009">
    <property type="term" value="P:chordate embryonic development"/>
    <property type="evidence" value="ECO:0007669"/>
    <property type="project" value="Ensembl"/>
</dbReference>
<evidence type="ECO:0000256" key="6">
    <source>
        <dbReference type="ARBA" id="ARBA00022490"/>
    </source>
</evidence>
<dbReference type="InterPro" id="IPR016024">
    <property type="entry name" value="ARM-type_fold"/>
</dbReference>
<dbReference type="InterPro" id="IPR040626">
    <property type="entry name" value="Pepdidase_M14_N"/>
</dbReference>
<evidence type="ECO:0000256" key="4">
    <source>
        <dbReference type="ARBA" id="ARBA00004514"/>
    </source>
</evidence>
<comment type="catalytic activity">
    <reaction evidence="15">
        <text>C-terminal L-alpha-aminoacyl-L-glutamyl-L-glutamyl-[tubulin] + H2O = C-terminal L-alpha-aminoacyl-L-glutamyl-[tubulin] + L-glutamate</text>
        <dbReference type="Rhea" id="RHEA:63792"/>
        <dbReference type="Rhea" id="RHEA-COMP:16435"/>
        <dbReference type="Rhea" id="RHEA-COMP:16436"/>
        <dbReference type="ChEBI" id="CHEBI:15377"/>
        <dbReference type="ChEBI" id="CHEBI:29985"/>
        <dbReference type="ChEBI" id="CHEBI:149555"/>
        <dbReference type="ChEBI" id="CHEBI:149556"/>
        <dbReference type="EC" id="3.4.17.24"/>
    </reaction>
    <physiologicalReaction direction="left-to-right" evidence="15">
        <dbReference type="Rhea" id="RHEA:63793"/>
    </physiologicalReaction>
</comment>
<evidence type="ECO:0000259" key="23">
    <source>
        <dbReference type="PROSITE" id="PS52035"/>
    </source>
</evidence>
<dbReference type="InterPro" id="IPR050821">
    <property type="entry name" value="Cytosolic_carboxypeptidase"/>
</dbReference>